<dbReference type="AlphaFoldDB" id="A0AA40GGC5"/>
<proteinExistence type="predicted"/>
<evidence type="ECO:0000313" key="2">
    <source>
        <dbReference type="EMBL" id="KAK1137353.1"/>
    </source>
</evidence>
<gene>
    <name evidence="2" type="ORF">K0M31_001865</name>
</gene>
<comment type="caution">
    <text evidence="2">The sequence shown here is derived from an EMBL/GenBank/DDBJ whole genome shotgun (WGS) entry which is preliminary data.</text>
</comment>
<evidence type="ECO:0000313" key="3">
    <source>
        <dbReference type="Proteomes" id="UP001177670"/>
    </source>
</evidence>
<dbReference type="Proteomes" id="UP001177670">
    <property type="component" value="Unassembled WGS sequence"/>
</dbReference>
<organism evidence="2 3">
    <name type="scientific">Melipona bicolor</name>
    <dbReference type="NCBI Taxonomy" id="60889"/>
    <lineage>
        <taxon>Eukaryota</taxon>
        <taxon>Metazoa</taxon>
        <taxon>Ecdysozoa</taxon>
        <taxon>Arthropoda</taxon>
        <taxon>Hexapoda</taxon>
        <taxon>Insecta</taxon>
        <taxon>Pterygota</taxon>
        <taxon>Neoptera</taxon>
        <taxon>Endopterygota</taxon>
        <taxon>Hymenoptera</taxon>
        <taxon>Apocrita</taxon>
        <taxon>Aculeata</taxon>
        <taxon>Apoidea</taxon>
        <taxon>Anthophila</taxon>
        <taxon>Apidae</taxon>
        <taxon>Melipona</taxon>
    </lineage>
</organism>
<evidence type="ECO:0000256" key="1">
    <source>
        <dbReference type="SAM" id="MobiDB-lite"/>
    </source>
</evidence>
<feature type="region of interest" description="Disordered" evidence="1">
    <location>
        <begin position="57"/>
        <end position="80"/>
    </location>
</feature>
<protein>
    <submittedName>
        <fullName evidence="2">Uncharacterized protein</fullName>
    </submittedName>
</protein>
<reference evidence="2" key="1">
    <citation type="submission" date="2021-10" db="EMBL/GenBank/DDBJ databases">
        <title>Melipona bicolor Genome sequencing and assembly.</title>
        <authorList>
            <person name="Araujo N.S."/>
            <person name="Arias M.C."/>
        </authorList>
    </citation>
    <scope>NUCLEOTIDE SEQUENCE</scope>
    <source>
        <strain evidence="2">USP_2M_L1-L4_2017</strain>
        <tissue evidence="2">Whole body</tissue>
    </source>
</reference>
<dbReference type="EMBL" id="JAHYIQ010000001">
    <property type="protein sequence ID" value="KAK1137353.1"/>
    <property type="molecule type" value="Genomic_DNA"/>
</dbReference>
<name>A0AA40GGC5_9HYME</name>
<accession>A0AA40GGC5</accession>
<sequence length="80" mass="9087">HVALSSALGHDSRGSTIETKGPFLVQELFYEDTWSARSTSSPVRDRCEPAEISLERILQATEKKKSQDRERRKEVENPNS</sequence>
<feature type="non-terminal residue" evidence="2">
    <location>
        <position position="1"/>
    </location>
</feature>
<feature type="compositionally biased region" description="Basic and acidic residues" evidence="1">
    <location>
        <begin position="61"/>
        <end position="80"/>
    </location>
</feature>
<keyword evidence="3" id="KW-1185">Reference proteome</keyword>